<proteinExistence type="inferred from homology"/>
<keyword evidence="3 9" id="KW-0489">Methyltransferase</keyword>
<sequence length="261" mass="28825">MAGLIIKPRSRILHGHDWVYTSEVLKTFGQPANGDVVSLKDGQDRLIGSAIYNAQSQIVARRFSRQRQDLDLDFFQRRLKQAIDYRTRRNVDPRLCRLVWSESDGLPGVIVDRYGDHLVVQTLTLAMDQRKALLTEALQGLLQPKSIIERNDAPIRKAEGLELHTGVLAGTAPGPFEISVDGITFEIDLLQGQKTGFYLDQLPNYTAVAAHAKGRKVLDCFTNQGAFGPRLCQRPARARCKLSRSAPSASNSSAATPSATT</sequence>
<dbReference type="Gene3D" id="3.40.50.150">
    <property type="entry name" value="Vaccinia Virus protein VP39"/>
    <property type="match status" value="1"/>
</dbReference>
<evidence type="ECO:0000313" key="10">
    <source>
        <dbReference type="Proteomes" id="UP000005824"/>
    </source>
</evidence>
<feature type="compositionally biased region" description="Low complexity" evidence="7">
    <location>
        <begin position="243"/>
        <end position="261"/>
    </location>
</feature>
<dbReference type="InterPro" id="IPR015947">
    <property type="entry name" value="PUA-like_sf"/>
</dbReference>
<dbReference type="Gene3D" id="2.30.130.10">
    <property type="entry name" value="PUA domain"/>
    <property type="match status" value="1"/>
</dbReference>
<dbReference type="CDD" id="cd11572">
    <property type="entry name" value="RlmI_M_like"/>
    <property type="match status" value="1"/>
</dbReference>
<keyword evidence="4 9" id="KW-0808">Transferase</keyword>
<dbReference type="FunCoup" id="B4D3B2">
    <property type="interactions" value="394"/>
</dbReference>
<dbReference type="Gene3D" id="3.30.750.80">
    <property type="entry name" value="RNA methyltransferase domain (HRMD) like"/>
    <property type="match status" value="1"/>
</dbReference>
<dbReference type="InterPro" id="IPR036974">
    <property type="entry name" value="PUA_sf"/>
</dbReference>
<dbReference type="PANTHER" id="PTHR42873:SF1">
    <property type="entry name" value="S-ADENOSYLMETHIONINE-DEPENDENT METHYLTRANSFERASE DOMAIN-CONTAINING PROTEIN"/>
    <property type="match status" value="1"/>
</dbReference>
<dbReference type="EMBL" id="ABVL01000009">
    <property type="protein sequence ID" value="EDY19223.1"/>
    <property type="molecule type" value="Genomic_DNA"/>
</dbReference>
<evidence type="ECO:0000256" key="4">
    <source>
        <dbReference type="ARBA" id="ARBA00022679"/>
    </source>
</evidence>
<protein>
    <submittedName>
        <fullName evidence="9">Putative SAM-dependent methyltransferase</fullName>
    </submittedName>
</protein>
<dbReference type="InterPro" id="IPR041532">
    <property type="entry name" value="RlmI-like_PUA"/>
</dbReference>
<evidence type="ECO:0000256" key="6">
    <source>
        <dbReference type="ARBA" id="ARBA00038091"/>
    </source>
</evidence>
<evidence type="ECO:0000256" key="3">
    <source>
        <dbReference type="ARBA" id="ARBA00022603"/>
    </source>
</evidence>
<dbReference type="Proteomes" id="UP000005824">
    <property type="component" value="Unassembled WGS sequence"/>
</dbReference>
<dbReference type="CDD" id="cd21153">
    <property type="entry name" value="PUA_RlmI"/>
    <property type="match status" value="1"/>
</dbReference>
<keyword evidence="5" id="KW-0949">S-adenosyl-L-methionine</keyword>
<keyword evidence="10" id="KW-1185">Reference proteome</keyword>
<dbReference type="SUPFAM" id="SSF53335">
    <property type="entry name" value="S-adenosyl-L-methionine-dependent methyltransferases"/>
    <property type="match status" value="1"/>
</dbReference>
<dbReference type="eggNOG" id="COG1092">
    <property type="taxonomic scope" value="Bacteria"/>
</dbReference>
<name>B4D3B2_9BACT</name>
<dbReference type="InterPro" id="IPR029063">
    <property type="entry name" value="SAM-dependent_MTases_sf"/>
</dbReference>
<comment type="similarity">
    <text evidence="6">Belongs to the methyltransferase superfamily. RlmI family.</text>
</comment>
<dbReference type="GO" id="GO:0008168">
    <property type="term" value="F:methyltransferase activity"/>
    <property type="evidence" value="ECO:0007669"/>
    <property type="project" value="UniProtKB-KW"/>
</dbReference>
<dbReference type="RefSeq" id="WP_006980725.1">
    <property type="nucleotide sequence ID" value="NZ_ABVL01000009.1"/>
</dbReference>
<evidence type="ECO:0000313" key="9">
    <source>
        <dbReference type="EMBL" id="EDY19223.1"/>
    </source>
</evidence>
<evidence type="ECO:0000256" key="2">
    <source>
        <dbReference type="ARBA" id="ARBA00022490"/>
    </source>
</evidence>
<dbReference type="GO" id="GO:0003723">
    <property type="term" value="F:RNA binding"/>
    <property type="evidence" value="ECO:0007669"/>
    <property type="project" value="InterPro"/>
</dbReference>
<evidence type="ECO:0000256" key="5">
    <source>
        <dbReference type="ARBA" id="ARBA00022691"/>
    </source>
</evidence>
<accession>B4D3B2</accession>
<dbReference type="GO" id="GO:0032259">
    <property type="term" value="P:methylation"/>
    <property type="evidence" value="ECO:0007669"/>
    <property type="project" value="UniProtKB-KW"/>
</dbReference>
<feature type="domain" description="RlmI-like PUA" evidence="8">
    <location>
        <begin position="10"/>
        <end position="65"/>
    </location>
</feature>
<dbReference type="SUPFAM" id="SSF88697">
    <property type="entry name" value="PUA domain-like"/>
    <property type="match status" value="1"/>
</dbReference>
<dbReference type="AlphaFoldDB" id="B4D3B2"/>
<organism evidence="9 10">
    <name type="scientific">Chthoniobacter flavus Ellin428</name>
    <dbReference type="NCBI Taxonomy" id="497964"/>
    <lineage>
        <taxon>Bacteria</taxon>
        <taxon>Pseudomonadati</taxon>
        <taxon>Verrucomicrobiota</taxon>
        <taxon>Spartobacteria</taxon>
        <taxon>Chthoniobacterales</taxon>
        <taxon>Chthoniobacteraceae</taxon>
        <taxon>Chthoniobacter</taxon>
    </lineage>
</organism>
<dbReference type="PANTHER" id="PTHR42873">
    <property type="entry name" value="RIBOSOMAL RNA LARGE SUBUNIT METHYLTRANSFERASE"/>
    <property type="match status" value="1"/>
</dbReference>
<evidence type="ECO:0000259" key="8">
    <source>
        <dbReference type="Pfam" id="PF17785"/>
    </source>
</evidence>
<dbReference type="Pfam" id="PF17785">
    <property type="entry name" value="PUA_3"/>
    <property type="match status" value="1"/>
</dbReference>
<comment type="caution">
    <text evidence="9">The sequence shown here is derived from an EMBL/GenBank/DDBJ whole genome shotgun (WGS) entry which is preliminary data.</text>
</comment>
<evidence type="ECO:0000256" key="1">
    <source>
        <dbReference type="ARBA" id="ARBA00004496"/>
    </source>
</evidence>
<evidence type="ECO:0000256" key="7">
    <source>
        <dbReference type="SAM" id="MobiDB-lite"/>
    </source>
</evidence>
<feature type="region of interest" description="Disordered" evidence="7">
    <location>
        <begin position="242"/>
        <end position="261"/>
    </location>
</feature>
<dbReference type="STRING" id="497964.CfE428DRAFT_3400"/>
<reference evidence="9 10" key="1">
    <citation type="journal article" date="2011" name="J. Bacteriol.">
        <title>Genome sequence of Chthoniobacter flavus Ellin428, an aerobic heterotrophic soil bacterium.</title>
        <authorList>
            <person name="Kant R."/>
            <person name="van Passel M.W."/>
            <person name="Palva A."/>
            <person name="Lucas S."/>
            <person name="Lapidus A."/>
            <person name="Glavina Del Rio T."/>
            <person name="Dalin E."/>
            <person name="Tice H."/>
            <person name="Bruce D."/>
            <person name="Goodwin L."/>
            <person name="Pitluck S."/>
            <person name="Larimer F.W."/>
            <person name="Land M.L."/>
            <person name="Hauser L."/>
            <person name="Sangwan P."/>
            <person name="de Vos W.M."/>
            <person name="Janssen P.H."/>
            <person name="Smidt H."/>
        </authorList>
    </citation>
    <scope>NUCLEOTIDE SEQUENCE [LARGE SCALE GENOMIC DNA]</scope>
    <source>
        <strain evidence="9 10">Ellin428</strain>
    </source>
</reference>
<comment type="subcellular location">
    <subcellularLocation>
        <location evidence="1">Cytoplasm</location>
    </subcellularLocation>
</comment>
<keyword evidence="2" id="KW-0963">Cytoplasm</keyword>
<gene>
    <name evidence="9" type="ORF">CfE428DRAFT_3400</name>
</gene>
<dbReference type="InParanoid" id="B4D3B2"/>